<name>A0A8S4F532_PLUXY</name>
<proteinExistence type="predicted"/>
<dbReference type="PANTHER" id="PTHR23279:SF37">
    <property type="entry name" value="DEFECTIVE PROBOSCIS EXTENSION RESPONSE 13, ISOFORM B"/>
    <property type="match status" value="1"/>
</dbReference>
<keyword evidence="2" id="KW-1185">Reference proteome</keyword>
<comment type="caution">
    <text evidence="1">The sequence shown here is derived from an EMBL/GenBank/DDBJ whole genome shotgun (WGS) entry which is preliminary data.</text>
</comment>
<dbReference type="AlphaFoldDB" id="A0A8S4F532"/>
<evidence type="ECO:0000313" key="2">
    <source>
        <dbReference type="Proteomes" id="UP000653454"/>
    </source>
</evidence>
<protein>
    <submittedName>
        <fullName evidence="1">(diamondback moth) hypothetical protein</fullName>
    </submittedName>
</protein>
<dbReference type="GO" id="GO:0032589">
    <property type="term" value="C:neuron projection membrane"/>
    <property type="evidence" value="ECO:0007669"/>
    <property type="project" value="TreeGrafter"/>
</dbReference>
<organism evidence="1 2">
    <name type="scientific">Plutella xylostella</name>
    <name type="common">Diamondback moth</name>
    <name type="synonym">Plutella maculipennis</name>
    <dbReference type="NCBI Taxonomy" id="51655"/>
    <lineage>
        <taxon>Eukaryota</taxon>
        <taxon>Metazoa</taxon>
        <taxon>Ecdysozoa</taxon>
        <taxon>Arthropoda</taxon>
        <taxon>Hexapoda</taxon>
        <taxon>Insecta</taxon>
        <taxon>Pterygota</taxon>
        <taxon>Neoptera</taxon>
        <taxon>Endopterygota</taxon>
        <taxon>Lepidoptera</taxon>
        <taxon>Glossata</taxon>
        <taxon>Ditrysia</taxon>
        <taxon>Yponomeutoidea</taxon>
        <taxon>Plutellidae</taxon>
        <taxon>Plutella</taxon>
    </lineage>
</organism>
<dbReference type="InterPro" id="IPR037448">
    <property type="entry name" value="Zig-8"/>
</dbReference>
<dbReference type="Proteomes" id="UP000653454">
    <property type="component" value="Unassembled WGS sequence"/>
</dbReference>
<reference evidence="1" key="1">
    <citation type="submission" date="2020-11" db="EMBL/GenBank/DDBJ databases">
        <authorList>
            <person name="Whiteford S."/>
        </authorList>
    </citation>
    <scope>NUCLEOTIDE SEQUENCE</scope>
</reference>
<accession>A0A8S4F532</accession>
<dbReference type="GO" id="GO:0050808">
    <property type="term" value="P:synapse organization"/>
    <property type="evidence" value="ECO:0007669"/>
    <property type="project" value="TreeGrafter"/>
</dbReference>
<dbReference type="EMBL" id="CAJHNJ030000026">
    <property type="protein sequence ID" value="CAG9122095.1"/>
    <property type="molecule type" value="Genomic_DNA"/>
</dbReference>
<sequence length="342" mass="39143">MEESLHMSKIHGTPSYPESGPTFNDSCCLVIDIPKVATILGIYRHYKSTEDAVVLLSDLVSQYLDSGNGCIGVFLDLAKAFDTFSSKILLSKLQQFGIREKIIHEGSMLRLVCVARRSTEPPSYVFCYFENRMINYDLKYALSDKPAYYTLSLLLCTLGESEKIIHEGSMLRLVCVARRSTEPPSYVFCYFENRIINYDLTTTCRRLPVRDRSQLSAVYCTLSLLLCTLGESEKIIHEGSMLRLVCVARRSTEPPSYVFWYFENRIINYDLKGCLHEIAFSDKPAYRALSLLLCTLGESEKIIHEGSMLRLVCVARRSTEPPSYVFCYFENRMINYDLSECF</sequence>
<dbReference type="PANTHER" id="PTHR23279">
    <property type="entry name" value="DEFECTIVE PROBOSCIS EXTENSION RESPONSE DPR -RELATED"/>
    <property type="match status" value="1"/>
</dbReference>
<evidence type="ECO:0000313" key="1">
    <source>
        <dbReference type="EMBL" id="CAG9122095.1"/>
    </source>
</evidence>
<gene>
    <name evidence="1" type="ORF">PLXY2_LOCUS7618</name>
</gene>